<sequence length="70" mass="7331">MAAGWIGLRPLGRLIPNVVHKKCLSFKMGVKGQAEDTAAPAAPPQRRVESSNGATTISPDSAARCRSGFP</sequence>
<evidence type="ECO:0000256" key="1">
    <source>
        <dbReference type="SAM" id="MobiDB-lite"/>
    </source>
</evidence>
<feature type="region of interest" description="Disordered" evidence="1">
    <location>
        <begin position="34"/>
        <end position="70"/>
    </location>
</feature>
<keyword evidence="3" id="KW-1185">Reference proteome</keyword>
<comment type="caution">
    <text evidence="2">The sequence shown here is derived from an EMBL/GenBank/DDBJ whole genome shotgun (WGS) entry which is preliminary data.</text>
</comment>
<feature type="compositionally biased region" description="Polar residues" evidence="1">
    <location>
        <begin position="50"/>
        <end position="59"/>
    </location>
</feature>
<reference evidence="2 3" key="1">
    <citation type="submission" date="2021-01" db="EMBL/GenBank/DDBJ databases">
        <title>Whole genome shotgun sequence of Plantactinospora endophytica NBRC 110450.</title>
        <authorList>
            <person name="Komaki H."/>
            <person name="Tamura T."/>
        </authorList>
    </citation>
    <scope>NUCLEOTIDE SEQUENCE [LARGE SCALE GENOMIC DNA]</scope>
    <source>
        <strain evidence="2 3">NBRC 110450</strain>
    </source>
</reference>
<evidence type="ECO:0000313" key="3">
    <source>
        <dbReference type="Proteomes" id="UP000646749"/>
    </source>
</evidence>
<gene>
    <name evidence="2" type="ORF">Pen02_51380</name>
</gene>
<dbReference type="EMBL" id="BONW01000025">
    <property type="protein sequence ID" value="GIG90202.1"/>
    <property type="molecule type" value="Genomic_DNA"/>
</dbReference>
<name>A0ABQ4E664_9ACTN</name>
<evidence type="ECO:0000313" key="2">
    <source>
        <dbReference type="EMBL" id="GIG90202.1"/>
    </source>
</evidence>
<accession>A0ABQ4E664</accession>
<protein>
    <submittedName>
        <fullName evidence="2">Uncharacterized protein</fullName>
    </submittedName>
</protein>
<proteinExistence type="predicted"/>
<dbReference type="Proteomes" id="UP000646749">
    <property type="component" value="Unassembled WGS sequence"/>
</dbReference>
<organism evidence="2 3">
    <name type="scientific">Plantactinospora endophytica</name>
    <dbReference type="NCBI Taxonomy" id="673535"/>
    <lineage>
        <taxon>Bacteria</taxon>
        <taxon>Bacillati</taxon>
        <taxon>Actinomycetota</taxon>
        <taxon>Actinomycetes</taxon>
        <taxon>Micromonosporales</taxon>
        <taxon>Micromonosporaceae</taxon>
        <taxon>Plantactinospora</taxon>
    </lineage>
</organism>